<protein>
    <recommendedName>
        <fullName evidence="4">DUF4190 domain-containing protein</fullName>
    </recommendedName>
</protein>
<dbReference type="Proteomes" id="UP001602123">
    <property type="component" value="Unassembled WGS sequence"/>
</dbReference>
<name>A0ABW6U595_9ACTN</name>
<keyword evidence="3" id="KW-1185">Reference proteome</keyword>
<accession>A0ABW6U595</accession>
<comment type="caution">
    <text evidence="2">The sequence shown here is derived from an EMBL/GenBank/DDBJ whole genome shotgun (WGS) entry which is preliminary data.</text>
</comment>
<organism evidence="2 3">
    <name type="scientific">Streptomyces nondiastaticus</name>
    <dbReference type="NCBI Taxonomy" id="3154512"/>
    <lineage>
        <taxon>Bacteria</taxon>
        <taxon>Bacillati</taxon>
        <taxon>Actinomycetota</taxon>
        <taxon>Actinomycetes</taxon>
        <taxon>Kitasatosporales</taxon>
        <taxon>Streptomycetaceae</taxon>
        <taxon>Streptomyces</taxon>
    </lineage>
</organism>
<gene>
    <name evidence="2" type="ORF">ACFYZM_23010</name>
</gene>
<feature type="transmembrane region" description="Helical" evidence="1">
    <location>
        <begin position="63"/>
        <end position="83"/>
    </location>
</feature>
<evidence type="ECO:0000313" key="2">
    <source>
        <dbReference type="EMBL" id="MFF4219133.1"/>
    </source>
</evidence>
<keyword evidence="1" id="KW-0812">Transmembrane</keyword>
<feature type="transmembrane region" description="Helical" evidence="1">
    <location>
        <begin position="95"/>
        <end position="117"/>
    </location>
</feature>
<keyword evidence="1" id="KW-0472">Membrane</keyword>
<dbReference type="EMBL" id="JBIAUT010000009">
    <property type="protein sequence ID" value="MFF4219133.1"/>
    <property type="molecule type" value="Genomic_DNA"/>
</dbReference>
<proteinExistence type="predicted"/>
<reference evidence="2 3" key="1">
    <citation type="submission" date="2024-10" db="EMBL/GenBank/DDBJ databases">
        <title>The Natural Products Discovery Center: Release of the First 8490 Sequenced Strains for Exploring Actinobacteria Biosynthetic Diversity.</title>
        <authorList>
            <person name="Kalkreuter E."/>
            <person name="Kautsar S.A."/>
            <person name="Yang D."/>
            <person name="Bader C.D."/>
            <person name="Teijaro C.N."/>
            <person name="Fluegel L."/>
            <person name="Davis C.M."/>
            <person name="Simpson J.R."/>
            <person name="Lauterbach L."/>
            <person name="Steele A.D."/>
            <person name="Gui C."/>
            <person name="Meng S."/>
            <person name="Li G."/>
            <person name="Viehrig K."/>
            <person name="Ye F."/>
            <person name="Su P."/>
            <person name="Kiefer A.F."/>
            <person name="Nichols A."/>
            <person name="Cepeda A.J."/>
            <person name="Yan W."/>
            <person name="Fan B."/>
            <person name="Jiang Y."/>
            <person name="Adhikari A."/>
            <person name="Zheng C.-J."/>
            <person name="Schuster L."/>
            <person name="Cowan T.M."/>
            <person name="Smanski M.J."/>
            <person name="Chevrette M.G."/>
            <person name="De Carvalho L.P.S."/>
            <person name="Shen B."/>
        </authorList>
    </citation>
    <scope>NUCLEOTIDE SEQUENCE [LARGE SCALE GENOMIC DNA]</scope>
    <source>
        <strain evidence="2 3">NPDC001650</strain>
    </source>
</reference>
<feature type="transmembrane region" description="Helical" evidence="1">
    <location>
        <begin position="18"/>
        <end position="36"/>
    </location>
</feature>
<sequence>MTDNTGTAPDRPGRGAQILYMLVMTALLLTPCLWVWSRTLHAVQQSSASDWHLNHADNVQFEVVSLLVFGVPLAGASLGGIVASARGNHAGAGAATGACLATLGLVICGVVGFFWMLSHATWEF</sequence>
<evidence type="ECO:0000256" key="1">
    <source>
        <dbReference type="SAM" id="Phobius"/>
    </source>
</evidence>
<dbReference type="RefSeq" id="WP_388630197.1">
    <property type="nucleotide sequence ID" value="NZ_JBIAUT010000009.1"/>
</dbReference>
<evidence type="ECO:0008006" key="4">
    <source>
        <dbReference type="Google" id="ProtNLM"/>
    </source>
</evidence>
<keyword evidence="1" id="KW-1133">Transmembrane helix</keyword>
<evidence type="ECO:0000313" key="3">
    <source>
        <dbReference type="Proteomes" id="UP001602123"/>
    </source>
</evidence>